<dbReference type="Proteomes" id="UP000027345">
    <property type="component" value="Unassembled WGS sequence"/>
</dbReference>
<sequence>MQMADGGGGGSFTDILNPLSSGAMSAAVQAAKAQTDKLVAAAASGGFKITPEGVKPLRDALTGLVKDLDGLGHKVYALDQAPQLGSHPYGQTVASHDQKSATEASGSARAVLNQLREVATQADQALARAAGLYSGTENEAFSAFKTKQA</sequence>
<protein>
    <submittedName>
        <fullName evidence="2">Uncharacterized protein</fullName>
    </submittedName>
</protein>
<comment type="caution">
    <text evidence="2">The sequence shown here is derived from an EMBL/GenBank/DDBJ whole genome shotgun (WGS) entry which is preliminary data.</text>
</comment>
<accession>A0A066TXL0</accession>
<dbReference type="EMBL" id="JMQI01000079">
    <property type="protein sequence ID" value="KDN16693.1"/>
    <property type="molecule type" value="Genomic_DNA"/>
</dbReference>
<feature type="region of interest" description="Disordered" evidence="1">
    <location>
        <begin position="87"/>
        <end position="107"/>
    </location>
</feature>
<dbReference type="OrthoDB" id="3622714at2"/>
<proteinExistence type="predicted"/>
<dbReference type="eggNOG" id="ENOG50348JQ">
    <property type="taxonomic scope" value="Bacteria"/>
</dbReference>
<evidence type="ECO:0000313" key="3">
    <source>
        <dbReference type="Proteomes" id="UP000027345"/>
    </source>
</evidence>
<keyword evidence="3" id="KW-1185">Reference proteome</keyword>
<dbReference type="AlphaFoldDB" id="A0A066TXL0"/>
<dbReference type="RefSeq" id="WP_043788615.1">
    <property type="nucleotide sequence ID" value="NZ_JMQI01000079.1"/>
</dbReference>
<gene>
    <name evidence="2" type="ORF">DV20_39955</name>
</gene>
<evidence type="ECO:0000256" key="1">
    <source>
        <dbReference type="SAM" id="MobiDB-lite"/>
    </source>
</evidence>
<reference evidence="2 3" key="1">
    <citation type="submission" date="2014-05" db="EMBL/GenBank/DDBJ databases">
        <title>Draft genome sequence of Amycolatopsis rifamycinica DSM 46095.</title>
        <authorList>
            <person name="Lal R."/>
            <person name="Saxena A."/>
            <person name="Kumari R."/>
            <person name="Mukherjee U."/>
            <person name="Singh P."/>
            <person name="Sangwan N."/>
            <person name="Mahato N.K."/>
        </authorList>
    </citation>
    <scope>NUCLEOTIDE SEQUENCE [LARGE SCALE GENOMIC DNA]</scope>
    <source>
        <strain evidence="2 3">DSM 46095</strain>
    </source>
</reference>
<evidence type="ECO:0000313" key="2">
    <source>
        <dbReference type="EMBL" id="KDN16693.1"/>
    </source>
</evidence>
<name>A0A066TXL0_9PSEU</name>
<dbReference type="STRING" id="287986.DV20_39955"/>
<organism evidence="2 3">
    <name type="scientific">Amycolatopsis rifamycinica</name>
    <dbReference type="NCBI Taxonomy" id="287986"/>
    <lineage>
        <taxon>Bacteria</taxon>
        <taxon>Bacillati</taxon>
        <taxon>Actinomycetota</taxon>
        <taxon>Actinomycetes</taxon>
        <taxon>Pseudonocardiales</taxon>
        <taxon>Pseudonocardiaceae</taxon>
        <taxon>Amycolatopsis</taxon>
    </lineage>
</organism>